<dbReference type="EMBL" id="MU826353">
    <property type="protein sequence ID" value="KAJ7380577.1"/>
    <property type="molecule type" value="Genomic_DNA"/>
</dbReference>
<dbReference type="AlphaFoldDB" id="A0A9X0CYF4"/>
<evidence type="ECO:0000256" key="1">
    <source>
        <dbReference type="SAM" id="SignalP"/>
    </source>
</evidence>
<dbReference type="Proteomes" id="UP001163046">
    <property type="component" value="Unassembled WGS sequence"/>
</dbReference>
<gene>
    <name evidence="2" type="ORF">OS493_009044</name>
</gene>
<reference evidence="2" key="1">
    <citation type="submission" date="2023-01" db="EMBL/GenBank/DDBJ databases">
        <title>Genome assembly of the deep-sea coral Lophelia pertusa.</title>
        <authorList>
            <person name="Herrera S."/>
            <person name="Cordes E."/>
        </authorList>
    </citation>
    <scope>NUCLEOTIDE SEQUENCE</scope>
    <source>
        <strain evidence="2">USNM1676648</strain>
        <tissue evidence="2">Polyp</tissue>
    </source>
</reference>
<dbReference type="OrthoDB" id="5946360at2759"/>
<sequence>MLFCTTWLPLFYSLAEQIALQRSEEARDKRISRSYGHSLVGKRAEVKKFMQNWGPRITAIPLICTEGIIDTGIYEGNINGVTFHDFVTEKLCPNLLPFDGINPCLVVILGKL</sequence>
<accession>A0A9X0CYF4</accession>
<comment type="caution">
    <text evidence="2">The sequence shown here is derived from an EMBL/GenBank/DDBJ whole genome shotgun (WGS) entry which is preliminary data.</text>
</comment>
<proteinExistence type="predicted"/>
<organism evidence="2 3">
    <name type="scientific">Desmophyllum pertusum</name>
    <dbReference type="NCBI Taxonomy" id="174260"/>
    <lineage>
        <taxon>Eukaryota</taxon>
        <taxon>Metazoa</taxon>
        <taxon>Cnidaria</taxon>
        <taxon>Anthozoa</taxon>
        <taxon>Hexacorallia</taxon>
        <taxon>Scleractinia</taxon>
        <taxon>Caryophylliina</taxon>
        <taxon>Caryophylliidae</taxon>
        <taxon>Desmophyllum</taxon>
    </lineage>
</organism>
<keyword evidence="1" id="KW-0732">Signal</keyword>
<protein>
    <submittedName>
        <fullName evidence="2">Uncharacterized protein</fullName>
    </submittedName>
</protein>
<evidence type="ECO:0000313" key="2">
    <source>
        <dbReference type="EMBL" id="KAJ7380577.1"/>
    </source>
</evidence>
<keyword evidence="3" id="KW-1185">Reference proteome</keyword>
<feature type="chain" id="PRO_5040949591" evidence="1">
    <location>
        <begin position="16"/>
        <end position="112"/>
    </location>
</feature>
<feature type="signal peptide" evidence="1">
    <location>
        <begin position="1"/>
        <end position="15"/>
    </location>
</feature>
<evidence type="ECO:0000313" key="3">
    <source>
        <dbReference type="Proteomes" id="UP001163046"/>
    </source>
</evidence>
<name>A0A9X0CYF4_9CNID</name>